<gene>
    <name evidence="1" type="ORF">ACFO8Q_13970</name>
</gene>
<comment type="caution">
    <text evidence="1">The sequence shown here is derived from an EMBL/GenBank/DDBJ whole genome shotgun (WGS) entry which is preliminary data.</text>
</comment>
<keyword evidence="2" id="KW-1185">Reference proteome</keyword>
<protein>
    <recommendedName>
        <fullName evidence="3">Actin-like protein N-terminal domain-containing protein</fullName>
    </recommendedName>
</protein>
<accession>A0ABV9Q1P2</accession>
<reference evidence="2" key="1">
    <citation type="journal article" date="2019" name="Int. J. Syst. Evol. Microbiol.">
        <title>The Global Catalogue of Microorganisms (GCM) 10K type strain sequencing project: providing services to taxonomists for standard genome sequencing and annotation.</title>
        <authorList>
            <consortium name="The Broad Institute Genomics Platform"/>
            <consortium name="The Broad Institute Genome Sequencing Center for Infectious Disease"/>
            <person name="Wu L."/>
            <person name="Ma J."/>
        </authorList>
    </citation>
    <scope>NUCLEOTIDE SEQUENCE [LARGE SCALE GENOMIC DNA]</scope>
    <source>
        <strain evidence="2">WYCCWR 12678</strain>
    </source>
</reference>
<organism evidence="1 2">
    <name type="scientific">Effusibacillus consociatus</name>
    <dbReference type="NCBI Taxonomy" id="1117041"/>
    <lineage>
        <taxon>Bacteria</taxon>
        <taxon>Bacillati</taxon>
        <taxon>Bacillota</taxon>
        <taxon>Bacilli</taxon>
        <taxon>Bacillales</taxon>
        <taxon>Alicyclobacillaceae</taxon>
        <taxon>Effusibacillus</taxon>
    </lineage>
</organism>
<evidence type="ECO:0000313" key="1">
    <source>
        <dbReference type="EMBL" id="MFC4768451.1"/>
    </source>
</evidence>
<dbReference type="EMBL" id="JBHSHC010000106">
    <property type="protein sequence ID" value="MFC4768451.1"/>
    <property type="molecule type" value="Genomic_DNA"/>
</dbReference>
<proteinExistence type="predicted"/>
<dbReference type="Proteomes" id="UP001596002">
    <property type="component" value="Unassembled WGS sequence"/>
</dbReference>
<sequence>MSKRMAAVDIGNEGLKAYAGGLNNELYIPNVIAEIGAPGKLLRWKSKSLTDCTSRLSPAH</sequence>
<dbReference type="RefSeq" id="WP_380026405.1">
    <property type="nucleotide sequence ID" value="NZ_JBHSHC010000106.1"/>
</dbReference>
<evidence type="ECO:0008006" key="3">
    <source>
        <dbReference type="Google" id="ProtNLM"/>
    </source>
</evidence>
<evidence type="ECO:0000313" key="2">
    <source>
        <dbReference type="Proteomes" id="UP001596002"/>
    </source>
</evidence>
<name>A0ABV9Q1P2_9BACL</name>